<evidence type="ECO:0000256" key="2">
    <source>
        <dbReference type="PROSITE-ProRule" id="PRU00504"/>
    </source>
</evidence>
<name>A0ABX0M6N2_9BURK</name>
<protein>
    <submittedName>
        <fullName evidence="4">Gluconolaconase</fullName>
    </submittedName>
</protein>
<dbReference type="Pfam" id="PF01436">
    <property type="entry name" value="NHL"/>
    <property type="match status" value="3"/>
</dbReference>
<evidence type="ECO:0000313" key="4">
    <source>
        <dbReference type="EMBL" id="NHZ40155.1"/>
    </source>
</evidence>
<keyword evidence="3" id="KW-1133">Transmembrane helix</keyword>
<dbReference type="Proteomes" id="UP000819052">
    <property type="component" value="Unassembled WGS sequence"/>
</dbReference>
<evidence type="ECO:0000313" key="5">
    <source>
        <dbReference type="Proteomes" id="UP000819052"/>
    </source>
</evidence>
<organism evidence="4 5">
    <name type="scientific">Massilia aquatica</name>
    <dbReference type="NCBI Taxonomy" id="2609000"/>
    <lineage>
        <taxon>Bacteria</taxon>
        <taxon>Pseudomonadati</taxon>
        <taxon>Pseudomonadota</taxon>
        <taxon>Betaproteobacteria</taxon>
        <taxon>Burkholderiales</taxon>
        <taxon>Oxalobacteraceae</taxon>
        <taxon>Telluria group</taxon>
        <taxon>Massilia</taxon>
    </lineage>
</organism>
<keyword evidence="3" id="KW-0472">Membrane</keyword>
<comment type="caution">
    <text evidence="4">The sequence shown here is derived from an EMBL/GenBank/DDBJ whole genome shotgun (WGS) entry which is preliminary data.</text>
</comment>
<evidence type="ECO:0000256" key="3">
    <source>
        <dbReference type="SAM" id="Phobius"/>
    </source>
</evidence>
<gene>
    <name evidence="4" type="ORF">F1609_08275</name>
</gene>
<dbReference type="Gene3D" id="2.70.70.10">
    <property type="entry name" value="Glucose Permease (Domain IIA)"/>
    <property type="match status" value="1"/>
</dbReference>
<feature type="repeat" description="NHL" evidence="2">
    <location>
        <begin position="249"/>
        <end position="279"/>
    </location>
</feature>
<dbReference type="InterPro" id="IPR001258">
    <property type="entry name" value="NHL_repeat"/>
</dbReference>
<dbReference type="PROSITE" id="PS51125">
    <property type="entry name" value="NHL"/>
    <property type="match status" value="2"/>
</dbReference>
<dbReference type="InterPro" id="IPR011042">
    <property type="entry name" value="6-blade_b-propeller_TolB-like"/>
</dbReference>
<dbReference type="EMBL" id="VVIW01000003">
    <property type="protein sequence ID" value="NHZ40155.1"/>
    <property type="molecule type" value="Genomic_DNA"/>
</dbReference>
<dbReference type="Gene3D" id="2.120.10.30">
    <property type="entry name" value="TolB, C-terminal domain"/>
    <property type="match status" value="2"/>
</dbReference>
<dbReference type="CDD" id="cd14953">
    <property type="entry name" value="NHL_like_1"/>
    <property type="match status" value="1"/>
</dbReference>
<dbReference type="PANTHER" id="PTHR13833">
    <property type="match status" value="1"/>
</dbReference>
<reference evidence="4 5" key="1">
    <citation type="submission" date="2019-09" db="EMBL/GenBank/DDBJ databases">
        <title>Taxonomy of Antarctic Massilia spp.: description of Massilia rubra sp. nov., Massilia aquatica sp. nov., Massilia mucilaginosa sp. nov., Massilia frigida sp. nov. isolated from streams, lakes and regoliths.</title>
        <authorList>
            <person name="Holochova P."/>
            <person name="Sedlacek I."/>
            <person name="Kralova S."/>
            <person name="Maslanova I."/>
            <person name="Busse H.-J."/>
            <person name="Stankova E."/>
            <person name="Vrbovska V."/>
            <person name="Kovarovic V."/>
            <person name="Bartak M."/>
            <person name="Svec P."/>
            <person name="Pantucek R."/>
        </authorList>
    </citation>
    <scope>NUCLEOTIDE SEQUENCE [LARGE SCALE GENOMIC DNA]</scope>
    <source>
        <strain evidence="4 5">CCM 8693</strain>
    </source>
</reference>
<dbReference type="InterPro" id="IPR011055">
    <property type="entry name" value="Dup_hybrid_motif"/>
</dbReference>
<accession>A0ABX0M6N2</accession>
<keyword evidence="5" id="KW-1185">Reference proteome</keyword>
<feature type="transmembrane region" description="Helical" evidence="3">
    <location>
        <begin position="16"/>
        <end position="37"/>
    </location>
</feature>
<sequence>MLSQVTSLNRQYTKPLLIAAVIGAIGVCAAGGVWYALHSGAQPSVDRVAAMVGIKPRPTVLGWPVSIGSVAGNGSAGFADGRAAQARFSDPFGMVIDRDGNLFVADAGDNNRIRRITPEGVVSTLAGGKEGFADGNGGAAAFHTPSGMAIDAAGNLYVADTGNNAIRKVTPQGVVSTLAGGGVPGYLDGKADLAMFNGPVGVAVDQAGVVYVADTYNDRIRAIGTDGMVRTIAGSTPGYVDGPAGAALFDTPTSVVVDAKGNLYVADTSNGAVRKLAPDGQVSTVAIAPEGAEKPLLRRPVALALTHDGFLYVGDIWRGRILQLSPDGVLQGLTGIGVDIEVGDAQAVRLSRPSAIAIDRAGGLYVSDAVRRTVHRVAPRGDGASAVLAPRAAPVATAAAPAGEIGAVPVAATAAAPATASATLPVPVPASQAAASGNFPWPFKPQHQRHEVVGTIGEVRGSYNGESRHHFHSGLDVQADMGVPVLAVADEKVSSPVSNWAFGEVGEGMSIDSMAYIHMRVGRTGKDAPLDPARFIMLDNEKGKPARMRVRRGTRFHVGDALGTVNRMYHVHLVYQPGGVEANPMVLPFTGFSDQVAPRIDKIQLVDAAGTALARKPGKRVVVARGAGPLGIVVDAYDQADGNAARRKLGLYKVGYQVLQADGTPVAGFGKPLVNIEFNKLPPDPESVKLAYADNSGITVYGSATTRFLYVVTNTVRDGVAKSGGWDPAALAPGDYVIRIFAADYAGNEALSGRELPITVE</sequence>
<evidence type="ECO:0000256" key="1">
    <source>
        <dbReference type="ARBA" id="ARBA00022737"/>
    </source>
</evidence>
<dbReference type="Gene3D" id="2.40.10.500">
    <property type="match status" value="1"/>
</dbReference>
<keyword evidence="3" id="KW-0812">Transmembrane</keyword>
<feature type="repeat" description="NHL" evidence="2">
    <location>
        <begin position="196"/>
        <end position="226"/>
    </location>
</feature>
<dbReference type="PANTHER" id="PTHR13833:SF71">
    <property type="entry name" value="NHL DOMAIN-CONTAINING PROTEIN"/>
    <property type="match status" value="1"/>
</dbReference>
<dbReference type="SUPFAM" id="SSF101898">
    <property type="entry name" value="NHL repeat"/>
    <property type="match status" value="1"/>
</dbReference>
<proteinExistence type="predicted"/>
<keyword evidence="1" id="KW-0677">Repeat</keyword>
<dbReference type="SUPFAM" id="SSF50956">
    <property type="entry name" value="Thermostable phytase (3-phytase)"/>
    <property type="match status" value="1"/>
</dbReference>